<protein>
    <recommendedName>
        <fullName evidence="2 10">FAD:protein FMN transferase</fullName>
        <ecNumber evidence="1 10">2.7.1.180</ecNumber>
    </recommendedName>
    <alternativeName>
        <fullName evidence="8 10">Flavin transferase</fullName>
    </alternativeName>
</protein>
<keyword evidence="5 10" id="KW-0479">Metal-binding</keyword>
<dbReference type="RefSeq" id="WP_151895000.1">
    <property type="nucleotide sequence ID" value="NZ_BKCF01000005.1"/>
</dbReference>
<organism evidence="13 14">
    <name type="scientific">Patiriisocius marinistellae</name>
    <dbReference type="NCBI Taxonomy" id="2494560"/>
    <lineage>
        <taxon>Bacteria</taxon>
        <taxon>Pseudomonadati</taxon>
        <taxon>Bacteroidota</taxon>
        <taxon>Flavobacteriia</taxon>
        <taxon>Flavobacteriales</taxon>
        <taxon>Flavobacteriaceae</taxon>
        <taxon>Patiriisocius</taxon>
    </lineage>
</organism>
<evidence type="ECO:0000256" key="9">
    <source>
        <dbReference type="ARBA" id="ARBA00048540"/>
    </source>
</evidence>
<evidence type="ECO:0000256" key="4">
    <source>
        <dbReference type="ARBA" id="ARBA00022679"/>
    </source>
</evidence>
<dbReference type="OrthoDB" id="9778595at2"/>
<dbReference type="InterPro" id="IPR024932">
    <property type="entry name" value="ApbE"/>
</dbReference>
<keyword evidence="12" id="KW-0472">Membrane</keyword>
<comment type="similarity">
    <text evidence="10 12">Belongs to the ApbE family.</text>
</comment>
<evidence type="ECO:0000256" key="10">
    <source>
        <dbReference type="PIRNR" id="PIRNR006268"/>
    </source>
</evidence>
<dbReference type="EMBL" id="BKCF01000005">
    <property type="protein sequence ID" value="GEQ87086.1"/>
    <property type="molecule type" value="Genomic_DNA"/>
</dbReference>
<dbReference type="GO" id="GO:0046872">
    <property type="term" value="F:metal ion binding"/>
    <property type="evidence" value="ECO:0007669"/>
    <property type="project" value="UniProtKB-UniRule"/>
</dbReference>
<accession>A0A5J4G2U5</accession>
<feature type="binding site" evidence="11">
    <location>
        <position position="285"/>
    </location>
    <ligand>
        <name>Mg(2+)</name>
        <dbReference type="ChEBI" id="CHEBI:18420"/>
    </ligand>
</feature>
<comment type="function">
    <text evidence="12">Flavin transferase that catalyzes the transfer of the FMN moiety of FAD and its covalent binding to the hydroxyl group of a threonine residue in a target flavoprotein.</text>
</comment>
<dbReference type="PIRSF" id="PIRSF006268">
    <property type="entry name" value="ApbE"/>
    <property type="match status" value="1"/>
</dbReference>
<proteinExistence type="inferred from homology"/>
<evidence type="ECO:0000256" key="7">
    <source>
        <dbReference type="ARBA" id="ARBA00022842"/>
    </source>
</evidence>
<evidence type="ECO:0000256" key="2">
    <source>
        <dbReference type="ARBA" id="ARBA00016337"/>
    </source>
</evidence>
<feature type="binding site" evidence="11">
    <location>
        <position position="289"/>
    </location>
    <ligand>
        <name>Mg(2+)</name>
        <dbReference type="ChEBI" id="CHEBI:18420"/>
    </ligand>
</feature>
<dbReference type="PROSITE" id="PS51257">
    <property type="entry name" value="PROKAR_LIPOPROTEIN"/>
    <property type="match status" value="1"/>
</dbReference>
<evidence type="ECO:0000256" key="5">
    <source>
        <dbReference type="ARBA" id="ARBA00022723"/>
    </source>
</evidence>
<evidence type="ECO:0000256" key="6">
    <source>
        <dbReference type="ARBA" id="ARBA00022827"/>
    </source>
</evidence>
<dbReference type="Gene3D" id="3.10.520.10">
    <property type="entry name" value="ApbE-like domains"/>
    <property type="match status" value="1"/>
</dbReference>
<keyword evidence="7 10" id="KW-0460">Magnesium</keyword>
<evidence type="ECO:0000256" key="1">
    <source>
        <dbReference type="ARBA" id="ARBA00011955"/>
    </source>
</evidence>
<dbReference type="Proteomes" id="UP000326994">
    <property type="component" value="Unassembled WGS sequence"/>
</dbReference>
<evidence type="ECO:0000256" key="12">
    <source>
        <dbReference type="RuleBase" id="RU363002"/>
    </source>
</evidence>
<evidence type="ECO:0000256" key="11">
    <source>
        <dbReference type="PIRSR" id="PIRSR006268-2"/>
    </source>
</evidence>
<evidence type="ECO:0000313" key="14">
    <source>
        <dbReference type="Proteomes" id="UP000326994"/>
    </source>
</evidence>
<sequence>MKLLYITLACILLLSCNEDTTPKYQVLQGNAFGTTYAIQYFSSEIFDAQKGVDSVINAVNKSVSTYIPTSDISRINQGDSTVVVDAVFKEVMRISDIVYTNSKGYFDPTVGALRNAYGFGTDTPLSQISGERLDSLKNLVGFRKVRVNADGTIYKENPNIYFDFNAVAKGYGIDCLGNFLEANNITNYIIELGGEVLSKGQNISKNKSWTAGVESTTSQIEDRIATVVIAIEDKGMAGSGNYRKFRVDETTGKKFVHTINPLTGLAEQSDVTSATVIAPTCAMADAYATACMAMGFERAKKMLSETEDVEAYLTYQDASNISQIFITEGFKKMILN</sequence>
<keyword evidence="4 10" id="KW-0808">Transferase</keyword>
<dbReference type="GO" id="GO:0016740">
    <property type="term" value="F:transferase activity"/>
    <property type="evidence" value="ECO:0007669"/>
    <property type="project" value="UniProtKB-UniRule"/>
</dbReference>
<keyword evidence="12" id="KW-0997">Cell inner membrane</keyword>
<dbReference type="SUPFAM" id="SSF143631">
    <property type="entry name" value="ApbE-like"/>
    <property type="match status" value="1"/>
</dbReference>
<comment type="catalytic activity">
    <reaction evidence="9 10 12">
        <text>L-threonyl-[protein] + FAD = FMN-L-threonyl-[protein] + AMP + H(+)</text>
        <dbReference type="Rhea" id="RHEA:36847"/>
        <dbReference type="Rhea" id="RHEA-COMP:11060"/>
        <dbReference type="Rhea" id="RHEA-COMP:11061"/>
        <dbReference type="ChEBI" id="CHEBI:15378"/>
        <dbReference type="ChEBI" id="CHEBI:30013"/>
        <dbReference type="ChEBI" id="CHEBI:57692"/>
        <dbReference type="ChEBI" id="CHEBI:74257"/>
        <dbReference type="ChEBI" id="CHEBI:456215"/>
        <dbReference type="EC" id="2.7.1.180"/>
    </reaction>
</comment>
<keyword evidence="3 10" id="KW-0285">Flavoprotein</keyword>
<dbReference type="InterPro" id="IPR003374">
    <property type="entry name" value="ApbE-like_sf"/>
</dbReference>
<evidence type="ECO:0000313" key="13">
    <source>
        <dbReference type="EMBL" id="GEQ87086.1"/>
    </source>
</evidence>
<keyword evidence="12" id="KW-0449">Lipoprotein</keyword>
<dbReference type="EC" id="2.7.1.180" evidence="1 10"/>
<evidence type="ECO:0000256" key="3">
    <source>
        <dbReference type="ARBA" id="ARBA00022630"/>
    </source>
</evidence>
<dbReference type="PANTHER" id="PTHR30040:SF2">
    <property type="entry name" value="FAD:PROTEIN FMN TRANSFERASE"/>
    <property type="match status" value="1"/>
</dbReference>
<comment type="cofactor">
    <cofactor evidence="11">
        <name>Mg(2+)</name>
        <dbReference type="ChEBI" id="CHEBI:18420"/>
    </cofactor>
    <cofactor evidence="11">
        <name>Mn(2+)</name>
        <dbReference type="ChEBI" id="CHEBI:29035"/>
    </cofactor>
    <text evidence="11">Magnesium. Can also use manganese.</text>
</comment>
<evidence type="ECO:0000256" key="8">
    <source>
        <dbReference type="ARBA" id="ARBA00031306"/>
    </source>
</evidence>
<dbReference type="GO" id="GO:0005886">
    <property type="term" value="C:plasma membrane"/>
    <property type="evidence" value="ECO:0007669"/>
    <property type="project" value="UniProtKB-SubCell"/>
</dbReference>
<dbReference type="AlphaFoldDB" id="A0A5J4G2U5"/>
<keyword evidence="12" id="KW-1003">Cell membrane</keyword>
<dbReference type="Pfam" id="PF02424">
    <property type="entry name" value="ApbE"/>
    <property type="match status" value="1"/>
</dbReference>
<gene>
    <name evidence="13" type="primary">apbE</name>
    <name evidence="13" type="ORF">ULMS_25940</name>
</gene>
<feature type="binding site" evidence="11">
    <location>
        <position position="166"/>
    </location>
    <ligand>
        <name>Mg(2+)</name>
        <dbReference type="ChEBI" id="CHEBI:18420"/>
    </ligand>
</feature>
<dbReference type="PANTHER" id="PTHR30040">
    <property type="entry name" value="THIAMINE BIOSYNTHESIS LIPOPROTEIN APBE"/>
    <property type="match status" value="1"/>
</dbReference>
<comment type="caution">
    <text evidence="13">The sequence shown here is derived from an EMBL/GenBank/DDBJ whole genome shotgun (WGS) entry which is preliminary data.</text>
</comment>
<comment type="subcellular location">
    <subcellularLocation>
        <location evidence="12">Cell inner membrane</location>
        <topology evidence="12">Lipid-anchor</topology>
        <orientation evidence="12">Periplasmic side</orientation>
    </subcellularLocation>
</comment>
<keyword evidence="6 10" id="KW-0274">FAD</keyword>
<keyword evidence="14" id="KW-1185">Reference proteome</keyword>
<name>A0A5J4G2U5_9FLAO</name>
<reference evidence="13 14" key="1">
    <citation type="submission" date="2019-08" db="EMBL/GenBank/DDBJ databases">
        <title>Ulvibacter marinistellae sp. nov., isolated from a starfish, Patiria pectinifera.</title>
        <authorList>
            <person name="Kawano K."/>
            <person name="Ushijima N."/>
            <person name="Kihara M."/>
            <person name="Itoh H."/>
        </authorList>
    </citation>
    <scope>NUCLEOTIDE SEQUENCE [LARGE SCALE GENOMIC DNA]</scope>
    <source>
        <strain evidence="13 14">KK4</strain>
    </source>
</reference>